<keyword evidence="2" id="KW-0472">Membrane</keyword>
<dbReference type="Proteomes" id="UP000054538">
    <property type="component" value="Unassembled WGS sequence"/>
</dbReference>
<feature type="transmembrane region" description="Helical" evidence="2">
    <location>
        <begin position="146"/>
        <end position="167"/>
    </location>
</feature>
<feature type="transmembrane region" description="Helical" evidence="2">
    <location>
        <begin position="179"/>
        <end position="199"/>
    </location>
</feature>
<accession>A0A0D0DC07</accession>
<evidence type="ECO:0000313" key="3">
    <source>
        <dbReference type="EMBL" id="KIK78189.1"/>
    </source>
</evidence>
<dbReference type="OrthoDB" id="3351491at2759"/>
<evidence type="ECO:0000256" key="1">
    <source>
        <dbReference type="SAM" id="MobiDB-lite"/>
    </source>
</evidence>
<dbReference type="EMBL" id="KN826679">
    <property type="protein sequence ID" value="KIK78189.1"/>
    <property type="molecule type" value="Genomic_DNA"/>
</dbReference>
<proteinExistence type="predicted"/>
<reference evidence="4" key="2">
    <citation type="submission" date="2015-01" db="EMBL/GenBank/DDBJ databases">
        <title>Evolutionary Origins and Diversification of the Mycorrhizal Mutualists.</title>
        <authorList>
            <consortium name="DOE Joint Genome Institute"/>
            <consortium name="Mycorrhizal Genomics Consortium"/>
            <person name="Kohler A."/>
            <person name="Kuo A."/>
            <person name="Nagy L.G."/>
            <person name="Floudas D."/>
            <person name="Copeland A."/>
            <person name="Barry K.W."/>
            <person name="Cichocki N."/>
            <person name="Veneault-Fourrey C."/>
            <person name="LaButti K."/>
            <person name="Lindquist E.A."/>
            <person name="Lipzen A."/>
            <person name="Lundell T."/>
            <person name="Morin E."/>
            <person name="Murat C."/>
            <person name="Riley R."/>
            <person name="Ohm R."/>
            <person name="Sun H."/>
            <person name="Tunlid A."/>
            <person name="Henrissat B."/>
            <person name="Grigoriev I.V."/>
            <person name="Hibbett D.S."/>
            <person name="Martin F."/>
        </authorList>
    </citation>
    <scope>NUCLEOTIDE SEQUENCE [LARGE SCALE GENOMIC DNA]</scope>
    <source>
        <strain evidence="4">Ve08.2h10</strain>
    </source>
</reference>
<dbReference type="STRING" id="930991.A0A0D0DC07"/>
<feature type="region of interest" description="Disordered" evidence="1">
    <location>
        <begin position="402"/>
        <end position="422"/>
    </location>
</feature>
<dbReference type="InParanoid" id="A0A0D0DC07"/>
<feature type="compositionally biased region" description="Basic and acidic residues" evidence="1">
    <location>
        <begin position="411"/>
        <end position="422"/>
    </location>
</feature>
<feature type="non-terminal residue" evidence="3">
    <location>
        <position position="1"/>
    </location>
</feature>
<protein>
    <submittedName>
        <fullName evidence="3">Uncharacterized protein</fullName>
    </submittedName>
</protein>
<name>A0A0D0DC07_9AGAM</name>
<organism evidence="3 4">
    <name type="scientific">Paxillus rubicundulus Ve08.2h10</name>
    <dbReference type="NCBI Taxonomy" id="930991"/>
    <lineage>
        <taxon>Eukaryota</taxon>
        <taxon>Fungi</taxon>
        <taxon>Dikarya</taxon>
        <taxon>Basidiomycota</taxon>
        <taxon>Agaricomycotina</taxon>
        <taxon>Agaricomycetes</taxon>
        <taxon>Agaricomycetidae</taxon>
        <taxon>Boletales</taxon>
        <taxon>Paxilineae</taxon>
        <taxon>Paxillaceae</taxon>
        <taxon>Paxillus</taxon>
    </lineage>
</organism>
<evidence type="ECO:0000313" key="4">
    <source>
        <dbReference type="Proteomes" id="UP000054538"/>
    </source>
</evidence>
<dbReference type="AlphaFoldDB" id="A0A0D0DC07"/>
<evidence type="ECO:0000256" key="2">
    <source>
        <dbReference type="SAM" id="Phobius"/>
    </source>
</evidence>
<gene>
    <name evidence="3" type="ORF">PAXRUDRAFT_111710</name>
</gene>
<keyword evidence="2" id="KW-1133">Transmembrane helix</keyword>
<feature type="transmembrane region" description="Helical" evidence="2">
    <location>
        <begin position="111"/>
        <end position="134"/>
    </location>
</feature>
<dbReference type="HOGENOM" id="CLU_651448_0_0_1"/>
<feature type="transmembrane region" description="Helical" evidence="2">
    <location>
        <begin position="229"/>
        <end position="253"/>
    </location>
</feature>
<keyword evidence="4" id="KW-1185">Reference proteome</keyword>
<keyword evidence="2" id="KW-0812">Transmembrane</keyword>
<feature type="transmembrane region" description="Helical" evidence="2">
    <location>
        <begin position="31"/>
        <end position="51"/>
    </location>
</feature>
<feature type="transmembrane region" description="Helical" evidence="2">
    <location>
        <begin position="265"/>
        <end position="283"/>
    </location>
</feature>
<sequence>MPSASSPDFEILLVQGSAVPSVNEFLQHPDFRQIAAFFLGWVFICSLLSIASSPTANSLARCLASHVSVRPSSISANPTGNSTAASCVEKRLDPLSLHNRNSNLHSREDHFLTLMLFVCFAFASLANFSSLLTFDAGSGSPACAFVIAWGGISACCGRLFGLVSLFIELQKLRVTKFEKYAMVVLLFAAVALVFAEYAVSIGTTEFLPQLGTYLCYRIRYLPTSLTTSLLYMALEAYILLRLMWFIAPGFLSLPHGIVAIGDARALRTASLILLELLTVIPGINFVGIVGEFIPFAIGSLCVLGAFNKPIRYQATLDDGASFHSISISKLTPHFRSYKSPSTSIHPHISNHLSATGRSTPSTIQICPSVLWPHTTSNSWGSTATNRTALSAETAMVHIASRLRPASPRYTPPHDHSYTTAEH</sequence>
<reference evidence="3 4" key="1">
    <citation type="submission" date="2014-04" db="EMBL/GenBank/DDBJ databases">
        <authorList>
            <consortium name="DOE Joint Genome Institute"/>
            <person name="Kuo A."/>
            <person name="Kohler A."/>
            <person name="Jargeat P."/>
            <person name="Nagy L.G."/>
            <person name="Floudas D."/>
            <person name="Copeland A."/>
            <person name="Barry K.W."/>
            <person name="Cichocki N."/>
            <person name="Veneault-Fourrey C."/>
            <person name="LaButti K."/>
            <person name="Lindquist E.A."/>
            <person name="Lipzen A."/>
            <person name="Lundell T."/>
            <person name="Morin E."/>
            <person name="Murat C."/>
            <person name="Sun H."/>
            <person name="Tunlid A."/>
            <person name="Henrissat B."/>
            <person name="Grigoriev I.V."/>
            <person name="Hibbett D.S."/>
            <person name="Martin F."/>
            <person name="Nordberg H.P."/>
            <person name="Cantor M.N."/>
            <person name="Hua S.X."/>
        </authorList>
    </citation>
    <scope>NUCLEOTIDE SEQUENCE [LARGE SCALE GENOMIC DNA]</scope>
    <source>
        <strain evidence="3 4">Ve08.2h10</strain>
    </source>
</reference>